<dbReference type="InterPro" id="IPR050266">
    <property type="entry name" value="AB_hydrolase_sf"/>
</dbReference>
<evidence type="ECO:0000313" key="2">
    <source>
        <dbReference type="EMBL" id="BDT58961.1"/>
    </source>
</evidence>
<keyword evidence="2" id="KW-0378">Hydrolase</keyword>
<dbReference type="SUPFAM" id="SSF53474">
    <property type="entry name" value="alpha/beta-Hydrolases"/>
    <property type="match status" value="1"/>
</dbReference>
<sequence>MQCEIKGAGAYAYTGGKAFDSALPAIVLIHGAQNDHSVWALQSRYLAHHGYAVLAVDLPGHGRSGGPALRSVEAMADWILAMLEAAGVKRALLAGHSMGSLIALEASHRAPQAVAGLALLGSTYPMKVADALLETARTDEQSAIDMVNIWSHSSIAHKPSCPGPGFSVMGGARRLMQRMSARNPQQLFHTDFAACNNYANGEAAANAVRCPTLFVFGKQDVMTPPRSTTLLTGAVRHGKIVNVDAGHQMMAEAPDAVLDALAGFAASIPFDETQETP</sequence>
<dbReference type="InterPro" id="IPR000639">
    <property type="entry name" value="Epox_hydrolase-like"/>
</dbReference>
<dbReference type="Proteomes" id="UP001163336">
    <property type="component" value="Chromosome"/>
</dbReference>
<name>A0ABM8C6X9_9BURK</name>
<dbReference type="PANTHER" id="PTHR43798">
    <property type="entry name" value="MONOACYLGLYCEROL LIPASE"/>
    <property type="match status" value="1"/>
</dbReference>
<dbReference type="Pfam" id="PF00561">
    <property type="entry name" value="Abhydrolase_1"/>
    <property type="match status" value="1"/>
</dbReference>
<protein>
    <submittedName>
        <fullName evidence="2">Alpha/beta hydrolase</fullName>
    </submittedName>
</protein>
<feature type="domain" description="AB hydrolase-1" evidence="1">
    <location>
        <begin position="24"/>
        <end position="133"/>
    </location>
</feature>
<dbReference type="PRINTS" id="PR00412">
    <property type="entry name" value="EPOXHYDRLASE"/>
</dbReference>
<evidence type="ECO:0000313" key="3">
    <source>
        <dbReference type="Proteomes" id="UP001163336"/>
    </source>
</evidence>
<accession>A0ABM8C6X9</accession>
<proteinExistence type="predicted"/>
<reference evidence="2" key="1">
    <citation type="submission" date="2022-11" db="EMBL/GenBank/DDBJ databases">
        <title>Isolation and characterization of PLA-degrading bacterium Massilia sp. from Antarctic soil.</title>
        <authorList>
            <person name="Sato K."/>
            <person name="Gomez-Fuentes C."/>
            <person name="Ahmad S.A."/>
            <person name="Zulkharnain A."/>
        </authorList>
    </citation>
    <scope>NUCLEOTIDE SEQUENCE</scope>
    <source>
        <strain evidence="2">N-3</strain>
    </source>
</reference>
<dbReference type="InterPro" id="IPR029058">
    <property type="entry name" value="AB_hydrolase_fold"/>
</dbReference>
<dbReference type="PRINTS" id="PR00111">
    <property type="entry name" value="ABHYDROLASE"/>
</dbReference>
<dbReference type="GO" id="GO:0016787">
    <property type="term" value="F:hydrolase activity"/>
    <property type="evidence" value="ECO:0007669"/>
    <property type="project" value="UniProtKB-KW"/>
</dbReference>
<dbReference type="PANTHER" id="PTHR43798:SF5">
    <property type="entry name" value="MONOACYLGLYCEROL LIPASE ABHD6"/>
    <property type="match status" value="1"/>
</dbReference>
<dbReference type="InterPro" id="IPR000073">
    <property type="entry name" value="AB_hydrolase_1"/>
</dbReference>
<organism evidence="2 3">
    <name type="scientific">Massilia varians</name>
    <dbReference type="NCBI Taxonomy" id="457921"/>
    <lineage>
        <taxon>Bacteria</taxon>
        <taxon>Pseudomonadati</taxon>
        <taxon>Pseudomonadota</taxon>
        <taxon>Betaproteobacteria</taxon>
        <taxon>Burkholderiales</taxon>
        <taxon>Oxalobacteraceae</taxon>
        <taxon>Telluria group</taxon>
        <taxon>Massilia</taxon>
    </lineage>
</organism>
<keyword evidence="3" id="KW-1185">Reference proteome</keyword>
<dbReference type="EMBL" id="AP026966">
    <property type="protein sequence ID" value="BDT58961.1"/>
    <property type="molecule type" value="Genomic_DNA"/>
</dbReference>
<dbReference type="Gene3D" id="3.40.50.1820">
    <property type="entry name" value="alpha/beta hydrolase"/>
    <property type="match status" value="1"/>
</dbReference>
<gene>
    <name evidence="2" type="ORF">MasN3_24550</name>
</gene>
<dbReference type="RefSeq" id="WP_281914416.1">
    <property type="nucleotide sequence ID" value="NZ_AP026966.1"/>
</dbReference>
<evidence type="ECO:0000259" key="1">
    <source>
        <dbReference type="Pfam" id="PF00561"/>
    </source>
</evidence>